<feature type="coiled-coil region" evidence="1">
    <location>
        <begin position="122"/>
        <end position="156"/>
    </location>
</feature>
<protein>
    <submittedName>
        <fullName evidence="2">Unnamed protein product</fullName>
    </submittedName>
</protein>
<keyword evidence="3" id="KW-1185">Reference proteome</keyword>
<reference evidence="2" key="1">
    <citation type="submission" date="2023-04" db="EMBL/GenBank/DDBJ databases">
        <title>Phytophthora lilii NBRC 32176.</title>
        <authorList>
            <person name="Ichikawa N."/>
            <person name="Sato H."/>
            <person name="Tonouchi N."/>
        </authorList>
    </citation>
    <scope>NUCLEOTIDE SEQUENCE</scope>
    <source>
        <strain evidence="2">NBRC 32176</strain>
    </source>
</reference>
<dbReference type="Proteomes" id="UP001165083">
    <property type="component" value="Unassembled WGS sequence"/>
</dbReference>
<dbReference type="OrthoDB" id="146782at2759"/>
<sequence>MPCLSLTFKGVKCSIPCKGDVCHIHEKKQKLAEAKAKALYKIDAQRRELSKLNNRDRELRSRLQKEEIAYKAALSEIEELKAQVMALAIEKKKSDVLQESLYSQIKDLDAEMIVCKDKVVGYRRLKRSEASLKKQVVELTESNQSLRDEVDELSSMRDDYDRYQTIKYFERVHKELCEAYNVKQPLDLAKAMRTAPAKGIKVLGPYPWKHYHELRMKRNAAAHAISPAA</sequence>
<evidence type="ECO:0000256" key="1">
    <source>
        <dbReference type="SAM" id="Coils"/>
    </source>
</evidence>
<dbReference type="EMBL" id="BSXW01012505">
    <property type="protein sequence ID" value="GMF65802.1"/>
    <property type="molecule type" value="Genomic_DNA"/>
</dbReference>
<gene>
    <name evidence="2" type="ORF">Plil01_001840400</name>
</gene>
<accession>A0A9W6YKL5</accession>
<evidence type="ECO:0000313" key="3">
    <source>
        <dbReference type="Proteomes" id="UP001165083"/>
    </source>
</evidence>
<comment type="caution">
    <text evidence="2">The sequence shown here is derived from an EMBL/GenBank/DDBJ whole genome shotgun (WGS) entry which is preliminary data.</text>
</comment>
<feature type="coiled-coil region" evidence="1">
    <location>
        <begin position="35"/>
        <end position="90"/>
    </location>
</feature>
<dbReference type="Gene3D" id="1.10.287.1490">
    <property type="match status" value="1"/>
</dbReference>
<dbReference type="AlphaFoldDB" id="A0A9W6YKL5"/>
<proteinExistence type="predicted"/>
<evidence type="ECO:0000313" key="2">
    <source>
        <dbReference type="EMBL" id="GMF65802.1"/>
    </source>
</evidence>
<keyword evidence="1" id="KW-0175">Coiled coil</keyword>
<name>A0A9W6YKL5_9STRA</name>
<organism evidence="2 3">
    <name type="scientific">Phytophthora lilii</name>
    <dbReference type="NCBI Taxonomy" id="2077276"/>
    <lineage>
        <taxon>Eukaryota</taxon>
        <taxon>Sar</taxon>
        <taxon>Stramenopiles</taxon>
        <taxon>Oomycota</taxon>
        <taxon>Peronosporomycetes</taxon>
        <taxon>Peronosporales</taxon>
        <taxon>Peronosporaceae</taxon>
        <taxon>Phytophthora</taxon>
    </lineage>
</organism>